<name>A0A1E8EWN5_9CLOT</name>
<dbReference type="InterPro" id="IPR050570">
    <property type="entry name" value="Cell_wall_metabolism_enzyme"/>
</dbReference>
<comment type="caution">
    <text evidence="3">The sequence shown here is derived from an EMBL/GenBank/DDBJ whole genome shotgun (WGS) entry which is preliminary data.</text>
</comment>
<keyword evidence="1" id="KW-0472">Membrane</keyword>
<dbReference type="Proteomes" id="UP000175744">
    <property type="component" value="Unassembled WGS sequence"/>
</dbReference>
<keyword evidence="1" id="KW-1133">Transmembrane helix</keyword>
<sequence>MDNKNNKSNFFKKEGFYVILFVCLCVVATIAVITTKNSRHAKRNIPVKQEVVSKNESKKDIAQEPSVDYQNALQVKENNKNSNNEKVSTEVSASTDMNFIKPVEGKLARGYSEQPVYWKSTDSYRANLGIDIKCELGAAVVASMDGVVEQINKNTEDGIQIILKHPNGLKTVYSNLDPKVKVAQGNKVKKGDQIGIVGKTTLRSAYETYGEHLHFEVLKGNVRVDPTRYIKY</sequence>
<dbReference type="CDD" id="cd12797">
    <property type="entry name" value="M23_peptidase"/>
    <property type="match status" value="1"/>
</dbReference>
<dbReference type="InterPro" id="IPR016047">
    <property type="entry name" value="M23ase_b-sheet_dom"/>
</dbReference>
<dbReference type="AlphaFoldDB" id="A0A1E8EWN5"/>
<accession>A0A1E8EWN5</accession>
<feature type="transmembrane region" description="Helical" evidence="1">
    <location>
        <begin position="15"/>
        <end position="33"/>
    </location>
</feature>
<gene>
    <name evidence="3" type="primary">spoIIQ</name>
    <name evidence="3" type="ORF">CLOACE_21600</name>
</gene>
<feature type="domain" description="M23ase beta-sheet core" evidence="2">
    <location>
        <begin position="127"/>
        <end position="226"/>
    </location>
</feature>
<dbReference type="GO" id="GO:0004222">
    <property type="term" value="F:metalloendopeptidase activity"/>
    <property type="evidence" value="ECO:0007669"/>
    <property type="project" value="TreeGrafter"/>
</dbReference>
<dbReference type="PANTHER" id="PTHR21666:SF270">
    <property type="entry name" value="MUREIN HYDROLASE ACTIVATOR ENVC"/>
    <property type="match status" value="1"/>
</dbReference>
<dbReference type="OrthoDB" id="9801106at2"/>
<dbReference type="InterPro" id="IPR011055">
    <property type="entry name" value="Dup_hybrid_motif"/>
</dbReference>
<keyword evidence="1" id="KW-0812">Transmembrane</keyword>
<evidence type="ECO:0000259" key="2">
    <source>
        <dbReference type="Pfam" id="PF01551"/>
    </source>
</evidence>
<dbReference type="RefSeq" id="WP_070111261.1">
    <property type="nucleotide sequence ID" value="NZ_LZFO01000046.1"/>
</dbReference>
<organism evidence="3 4">
    <name type="scientific">Clostridium acetireducens DSM 10703</name>
    <dbReference type="NCBI Taxonomy" id="1121290"/>
    <lineage>
        <taxon>Bacteria</taxon>
        <taxon>Bacillati</taxon>
        <taxon>Bacillota</taxon>
        <taxon>Clostridia</taxon>
        <taxon>Eubacteriales</taxon>
        <taxon>Clostridiaceae</taxon>
        <taxon>Clostridium</taxon>
    </lineage>
</organism>
<proteinExistence type="predicted"/>
<dbReference type="PANTHER" id="PTHR21666">
    <property type="entry name" value="PEPTIDASE-RELATED"/>
    <property type="match status" value="1"/>
</dbReference>
<dbReference type="Pfam" id="PF01551">
    <property type="entry name" value="Peptidase_M23"/>
    <property type="match status" value="1"/>
</dbReference>
<dbReference type="STRING" id="1121290.CLAOCE_21600"/>
<evidence type="ECO:0000313" key="3">
    <source>
        <dbReference type="EMBL" id="OFI01408.1"/>
    </source>
</evidence>
<dbReference type="PATRIC" id="fig|1121290.3.peg.2174"/>
<protein>
    <submittedName>
        <fullName evidence="3">Stage II sporulation protein Q</fullName>
    </submittedName>
</protein>
<evidence type="ECO:0000313" key="4">
    <source>
        <dbReference type="Proteomes" id="UP000175744"/>
    </source>
</evidence>
<keyword evidence="4" id="KW-1185">Reference proteome</keyword>
<dbReference type="Gene3D" id="2.70.70.10">
    <property type="entry name" value="Glucose Permease (Domain IIA)"/>
    <property type="match status" value="1"/>
</dbReference>
<dbReference type="EMBL" id="LZFO01000046">
    <property type="protein sequence ID" value="OFI01408.1"/>
    <property type="molecule type" value="Genomic_DNA"/>
</dbReference>
<reference evidence="3 4" key="1">
    <citation type="submission" date="2016-06" db="EMBL/GenBank/DDBJ databases">
        <title>Genome sequence of Clostridium acetireducens DSM 10703.</title>
        <authorList>
            <person name="Poehlein A."/>
            <person name="Fluechter S."/>
            <person name="Duerre P."/>
            <person name="Daniel R."/>
        </authorList>
    </citation>
    <scope>NUCLEOTIDE SEQUENCE [LARGE SCALE GENOMIC DNA]</scope>
    <source>
        <strain evidence="3 4">DSM 10703</strain>
    </source>
</reference>
<evidence type="ECO:0000256" key="1">
    <source>
        <dbReference type="SAM" id="Phobius"/>
    </source>
</evidence>
<dbReference type="SUPFAM" id="SSF51261">
    <property type="entry name" value="Duplicated hybrid motif"/>
    <property type="match status" value="1"/>
</dbReference>